<evidence type="ECO:0000313" key="3">
    <source>
        <dbReference type="EMBL" id="MDE8562664.1"/>
    </source>
</evidence>
<dbReference type="Pfam" id="PF12836">
    <property type="entry name" value="HHH_3"/>
    <property type="match status" value="1"/>
</dbReference>
<dbReference type="InterPro" id="IPR003583">
    <property type="entry name" value="Hlx-hairpin-Hlx_DNA-bd_motif"/>
</dbReference>
<proteinExistence type="predicted"/>
<dbReference type="Gene3D" id="1.10.150.280">
    <property type="entry name" value="AF1531-like domain"/>
    <property type="match status" value="1"/>
</dbReference>
<dbReference type="EMBL" id="JAQOTG010000001">
    <property type="protein sequence ID" value="MDE8562664.1"/>
    <property type="molecule type" value="Genomic_DNA"/>
</dbReference>
<keyword evidence="5" id="KW-1185">Reference proteome</keyword>
<evidence type="ECO:0000313" key="6">
    <source>
        <dbReference type="Proteomes" id="UP001339962"/>
    </source>
</evidence>
<sequence length="204" mass="22573">MKWLAAKEKKQRYMLALAAMAIAAAFFYQQSHQEKSVSHALPLPSEEPEQKEQKEQDSKQQDQPETIVVDVKGAVVHPGVYEMLENARVNDVIARAGGLTTEADQTKINLAAKAYDEMMIYVPSKGETSMPISPPEEKEENKVDINHATQEEIEQLKGIGPAKAAAIIAYREENGPFKKAEDLLNVSGIGEKSLESLKAQIVIR</sequence>
<reference evidence="4 6" key="2">
    <citation type="submission" date="2023-03" db="EMBL/GenBank/DDBJ databases">
        <title>Bacillus Genome Sequencing.</title>
        <authorList>
            <person name="Dunlap C."/>
        </authorList>
    </citation>
    <scope>NUCLEOTIDE SEQUENCE [LARGE SCALE GENOMIC DNA]</scope>
    <source>
        <strain evidence="4 6">NRS-38</strain>
    </source>
</reference>
<evidence type="ECO:0000313" key="5">
    <source>
        <dbReference type="Proteomes" id="UP001213979"/>
    </source>
</evidence>
<dbReference type="InterPro" id="IPR051675">
    <property type="entry name" value="Endo/Exo/Phosphatase_dom_1"/>
</dbReference>
<dbReference type="InterPro" id="IPR004509">
    <property type="entry name" value="Competence_ComEA_HhH"/>
</dbReference>
<feature type="region of interest" description="Disordered" evidence="1">
    <location>
        <begin position="37"/>
        <end position="67"/>
    </location>
</feature>
<dbReference type="SUPFAM" id="SSF47781">
    <property type="entry name" value="RuvA domain 2-like"/>
    <property type="match status" value="1"/>
</dbReference>
<dbReference type="Proteomes" id="UP001339962">
    <property type="component" value="Unassembled WGS sequence"/>
</dbReference>
<dbReference type="RefSeq" id="WP_066145962.1">
    <property type="nucleotide sequence ID" value="NZ_JACIDF010000002.1"/>
</dbReference>
<feature type="domain" description="Helix-hairpin-helix DNA-binding motif class 1" evidence="2">
    <location>
        <begin position="151"/>
        <end position="170"/>
    </location>
</feature>
<reference evidence="3 5" key="1">
    <citation type="submission" date="2023-01" db="EMBL/GenBank/DDBJ databases">
        <title>Genome-based reclassification of Anoxybacillus geothermalis as a later heterotypic synonym of Anoxybacillus rupiensis.</title>
        <authorList>
            <person name="Inan Bektas K."/>
            <person name="Canakci S."/>
            <person name="Belduz A.A."/>
            <person name="Guler H.H."/>
        </authorList>
    </citation>
    <scope>NUCLEOTIDE SEQUENCE [LARGE SCALE GENOMIC DNA]</scope>
    <source>
        <strain evidence="3 5">DSM 17127</strain>
    </source>
</reference>
<evidence type="ECO:0000259" key="2">
    <source>
        <dbReference type="SMART" id="SM00278"/>
    </source>
</evidence>
<comment type="caution">
    <text evidence="4">The sequence shown here is derived from an EMBL/GenBank/DDBJ whole genome shotgun (WGS) entry which is preliminary data.</text>
</comment>
<name>A0ABD5IRN1_9BACL</name>
<dbReference type="PANTHER" id="PTHR21180">
    <property type="entry name" value="ENDONUCLEASE/EXONUCLEASE/PHOSPHATASE FAMILY DOMAIN-CONTAINING PROTEIN 1"/>
    <property type="match status" value="1"/>
</dbReference>
<feature type="domain" description="Helix-hairpin-helix DNA-binding motif class 1" evidence="2">
    <location>
        <begin position="181"/>
        <end position="200"/>
    </location>
</feature>
<feature type="compositionally biased region" description="Basic and acidic residues" evidence="1">
    <location>
        <begin position="48"/>
        <end position="62"/>
    </location>
</feature>
<dbReference type="InterPro" id="IPR019554">
    <property type="entry name" value="Soluble_ligand-bd"/>
</dbReference>
<protein>
    <submittedName>
        <fullName evidence="4">Helix-hairpin-helix domain-containing protein</fullName>
    </submittedName>
</protein>
<dbReference type="SMART" id="SM00278">
    <property type="entry name" value="HhH1"/>
    <property type="match status" value="2"/>
</dbReference>
<dbReference type="EMBL" id="JARTLI010000004">
    <property type="protein sequence ID" value="MED5050909.1"/>
    <property type="molecule type" value="Genomic_DNA"/>
</dbReference>
<accession>A0ABD5IRN1</accession>
<gene>
    <name evidence="4" type="ORF">P9850_03355</name>
    <name evidence="3" type="ORF">PNH38_02060</name>
</gene>
<evidence type="ECO:0000256" key="1">
    <source>
        <dbReference type="SAM" id="MobiDB-lite"/>
    </source>
</evidence>
<dbReference type="Proteomes" id="UP001213979">
    <property type="component" value="Unassembled WGS sequence"/>
</dbReference>
<dbReference type="NCBIfam" id="TIGR00426">
    <property type="entry name" value="competence protein ComEA helix-hairpin-helix repeat region"/>
    <property type="match status" value="1"/>
</dbReference>
<dbReference type="InterPro" id="IPR010994">
    <property type="entry name" value="RuvA_2-like"/>
</dbReference>
<dbReference type="PANTHER" id="PTHR21180:SF32">
    <property type="entry name" value="ENDONUCLEASE_EXONUCLEASE_PHOSPHATASE FAMILY DOMAIN-CONTAINING PROTEIN 1"/>
    <property type="match status" value="1"/>
</dbReference>
<dbReference type="Pfam" id="PF10531">
    <property type="entry name" value="SLBB"/>
    <property type="match status" value="1"/>
</dbReference>
<dbReference type="AlphaFoldDB" id="A0ABD5IRN1"/>
<organism evidence="4 6">
    <name type="scientific">Anoxybacteroides rupiense</name>
    <dbReference type="NCBI Taxonomy" id="311460"/>
    <lineage>
        <taxon>Bacteria</taxon>
        <taxon>Bacillati</taxon>
        <taxon>Bacillota</taxon>
        <taxon>Bacilli</taxon>
        <taxon>Bacillales</taxon>
        <taxon>Anoxybacillaceae</taxon>
        <taxon>Anoxybacteroides</taxon>
    </lineage>
</organism>
<evidence type="ECO:0000313" key="4">
    <source>
        <dbReference type="EMBL" id="MED5050909.1"/>
    </source>
</evidence>